<dbReference type="EMBL" id="BMML01000002">
    <property type="protein sequence ID" value="GGM90754.1"/>
    <property type="molecule type" value="Genomic_DNA"/>
</dbReference>
<reference evidence="2" key="2">
    <citation type="submission" date="2020-09" db="EMBL/GenBank/DDBJ databases">
        <authorList>
            <person name="Sun Q."/>
            <person name="Zhou Y."/>
        </authorList>
    </citation>
    <scope>NUCLEOTIDE SEQUENCE</scope>
    <source>
        <strain evidence="2">CGMCC 4.7110</strain>
    </source>
</reference>
<gene>
    <name evidence="2" type="ORF">GCM10011578_008300</name>
</gene>
<feature type="signal peptide" evidence="1">
    <location>
        <begin position="1"/>
        <end position="20"/>
    </location>
</feature>
<evidence type="ECO:0000256" key="1">
    <source>
        <dbReference type="SAM" id="SignalP"/>
    </source>
</evidence>
<reference evidence="2" key="1">
    <citation type="journal article" date="2014" name="Int. J. Syst. Evol. Microbiol.">
        <title>Complete genome sequence of Corynebacterium casei LMG S-19264T (=DSM 44701T), isolated from a smear-ripened cheese.</title>
        <authorList>
            <consortium name="US DOE Joint Genome Institute (JGI-PGF)"/>
            <person name="Walter F."/>
            <person name="Albersmeier A."/>
            <person name="Kalinowski J."/>
            <person name="Ruckert C."/>
        </authorList>
    </citation>
    <scope>NUCLEOTIDE SEQUENCE</scope>
    <source>
        <strain evidence="2">CGMCC 4.7110</strain>
    </source>
</reference>
<feature type="chain" id="PRO_5039387348" evidence="1">
    <location>
        <begin position="21"/>
        <end position="152"/>
    </location>
</feature>
<comment type="caution">
    <text evidence="2">The sequence shown here is derived from an EMBL/GenBank/DDBJ whole genome shotgun (WGS) entry which is preliminary data.</text>
</comment>
<proteinExistence type="predicted"/>
<evidence type="ECO:0000313" key="3">
    <source>
        <dbReference type="Proteomes" id="UP000653411"/>
    </source>
</evidence>
<keyword evidence="3" id="KW-1185">Reference proteome</keyword>
<organism evidence="2 3">
    <name type="scientific">Streptomyces fuscichromogenes</name>
    <dbReference type="NCBI Taxonomy" id="1324013"/>
    <lineage>
        <taxon>Bacteria</taxon>
        <taxon>Bacillati</taxon>
        <taxon>Actinomycetota</taxon>
        <taxon>Actinomycetes</taxon>
        <taxon>Kitasatosporales</taxon>
        <taxon>Streptomycetaceae</taxon>
        <taxon>Streptomyces</taxon>
    </lineage>
</organism>
<accession>A0A917UIY4</accession>
<evidence type="ECO:0000313" key="2">
    <source>
        <dbReference type="EMBL" id="GGM90754.1"/>
    </source>
</evidence>
<protein>
    <submittedName>
        <fullName evidence="2">Uncharacterized protein</fullName>
    </submittedName>
</protein>
<keyword evidence="1" id="KW-0732">Signal</keyword>
<dbReference type="Proteomes" id="UP000653411">
    <property type="component" value="Unassembled WGS sequence"/>
</dbReference>
<sequence>MTATVTATTAVLLAGTVALAPGAAAVTPTQATTQYDCDLLGWTNGQLTATQTGSYVTITIQLSVTAPLAVPWYSIPSTLVLDDINTGRPVYFAGTVNPPISTGDPIVLGPLPGVVDPGESLDAYGQELTFQLYGIRISCEAVSPLSPGPFTF</sequence>
<name>A0A917UIY4_9ACTN</name>
<dbReference type="AlphaFoldDB" id="A0A917UIY4"/>